<comment type="similarity">
    <text evidence="2 15">Belongs to the XPG/RAD2 endonuclease family. EXO1 subfamily.</text>
</comment>
<evidence type="ECO:0000256" key="11">
    <source>
        <dbReference type="ARBA" id="ARBA00023204"/>
    </source>
</evidence>
<reference evidence="18 19" key="1">
    <citation type="submission" date="2020-10" db="EMBL/GenBank/DDBJ databases">
        <title>The Coptis chinensis genome and diversification of protoberbering-type alkaloids.</title>
        <authorList>
            <person name="Wang B."/>
            <person name="Shu S."/>
            <person name="Song C."/>
            <person name="Liu Y."/>
        </authorList>
    </citation>
    <scope>NUCLEOTIDE SEQUENCE [LARGE SCALE GENOMIC DNA]</scope>
    <source>
        <strain evidence="18">HL-2020</strain>
        <tissue evidence="18">Leaf</tissue>
    </source>
</reference>
<dbReference type="AlphaFoldDB" id="A0A835ITP0"/>
<dbReference type="Pfam" id="PF00867">
    <property type="entry name" value="XPG_I"/>
    <property type="match status" value="1"/>
</dbReference>
<evidence type="ECO:0000256" key="9">
    <source>
        <dbReference type="ARBA" id="ARBA00022842"/>
    </source>
</evidence>
<dbReference type="FunFam" id="1.10.150.20:FF:000011">
    <property type="entry name" value="exonuclease 1"/>
    <property type="match status" value="1"/>
</dbReference>
<dbReference type="Gene3D" id="3.40.50.1010">
    <property type="entry name" value="5'-nuclease"/>
    <property type="match status" value="1"/>
</dbReference>
<evidence type="ECO:0000256" key="13">
    <source>
        <dbReference type="ARBA" id="ARBA00060210"/>
    </source>
</evidence>
<keyword evidence="6 15" id="KW-0227">DNA damage</keyword>
<feature type="repeat" description="TPR" evidence="14">
    <location>
        <begin position="99"/>
        <end position="132"/>
    </location>
</feature>
<evidence type="ECO:0000259" key="16">
    <source>
        <dbReference type="SMART" id="SM00484"/>
    </source>
</evidence>
<keyword evidence="15" id="KW-0269">Exonuclease</keyword>
<dbReference type="InterPro" id="IPR006084">
    <property type="entry name" value="XPG/Rad2"/>
</dbReference>
<dbReference type="GO" id="GO:0006281">
    <property type="term" value="P:DNA repair"/>
    <property type="evidence" value="ECO:0007669"/>
    <property type="project" value="UniProtKB-UniRule"/>
</dbReference>
<dbReference type="InterPro" id="IPR008918">
    <property type="entry name" value="HhH2"/>
</dbReference>
<comment type="caution">
    <text evidence="18">The sequence shown here is derived from an EMBL/GenBank/DDBJ whole genome shotgun (WGS) entry which is preliminary data.</text>
</comment>
<dbReference type="CDD" id="cd09857">
    <property type="entry name" value="PIN_EXO1"/>
    <property type="match status" value="1"/>
</dbReference>
<comment type="cofactor">
    <cofactor evidence="15">
        <name>Mg(2+)</name>
        <dbReference type="ChEBI" id="CHEBI:18420"/>
    </cofactor>
    <text evidence="15">Binds 2 magnesium ions per subunit. They probably participate in the reaction catalyzed by the enzyme. May bind an additional third magnesium ion after substrate binding.</text>
</comment>
<evidence type="ECO:0000259" key="17">
    <source>
        <dbReference type="SMART" id="SM00485"/>
    </source>
</evidence>
<dbReference type="SMART" id="SM00484">
    <property type="entry name" value="XPGI"/>
    <property type="match status" value="1"/>
</dbReference>
<evidence type="ECO:0000256" key="1">
    <source>
        <dbReference type="ARBA" id="ARBA00004123"/>
    </source>
</evidence>
<evidence type="ECO:0000313" key="19">
    <source>
        <dbReference type="Proteomes" id="UP000631114"/>
    </source>
</evidence>
<dbReference type="GO" id="GO:0035312">
    <property type="term" value="F:5'-3' DNA exonuclease activity"/>
    <property type="evidence" value="ECO:0007669"/>
    <property type="project" value="UniProtKB-UniRule"/>
</dbReference>
<dbReference type="InterPro" id="IPR044752">
    <property type="entry name" value="PIN-like_EXO1"/>
</dbReference>
<dbReference type="InterPro" id="IPR036279">
    <property type="entry name" value="5-3_exonuclease_C_sf"/>
</dbReference>
<accession>A0A835ITP0</accession>
<dbReference type="InterPro" id="IPR029060">
    <property type="entry name" value="PIN-like_dom_sf"/>
</dbReference>
<keyword evidence="19" id="KW-1185">Reference proteome</keyword>
<dbReference type="InterPro" id="IPR006085">
    <property type="entry name" value="XPG_DNA_repair_N"/>
</dbReference>
<dbReference type="GO" id="GO:0017108">
    <property type="term" value="F:5'-flap endonuclease activity"/>
    <property type="evidence" value="ECO:0007669"/>
    <property type="project" value="TreeGrafter"/>
</dbReference>
<dbReference type="EC" id="3.1.-.-" evidence="15"/>
<feature type="domain" description="XPG N-terminal" evidence="17">
    <location>
        <begin position="1"/>
        <end position="102"/>
    </location>
</feature>
<dbReference type="PROSITE" id="PS00842">
    <property type="entry name" value="XPG_2"/>
    <property type="match status" value="1"/>
</dbReference>
<feature type="domain" description="XPG-I" evidence="16">
    <location>
        <begin position="141"/>
        <end position="210"/>
    </location>
</feature>
<dbReference type="PRINTS" id="PR00853">
    <property type="entry name" value="XPGRADSUPER"/>
</dbReference>
<keyword evidence="15" id="KW-0238">DNA-binding</keyword>
<comment type="function">
    <text evidence="13">Putative 5'-&gt;3' double-stranded DNA exonuclease which may also contain a cryptic 3'-&gt;5' double-stranded DNA exonuclease activity. May be involved in DNA mismatch repair (MMR).</text>
</comment>
<dbReference type="SMART" id="SM00485">
    <property type="entry name" value="XPGN"/>
    <property type="match status" value="1"/>
</dbReference>
<evidence type="ECO:0000256" key="4">
    <source>
        <dbReference type="ARBA" id="ARBA00022722"/>
    </source>
</evidence>
<proteinExistence type="inferred from homology"/>
<evidence type="ECO:0000256" key="12">
    <source>
        <dbReference type="ARBA" id="ARBA00023242"/>
    </source>
</evidence>
<dbReference type="OrthoDB" id="26491at2759"/>
<dbReference type="PROSITE" id="PS50005">
    <property type="entry name" value="TPR"/>
    <property type="match status" value="1"/>
</dbReference>
<keyword evidence="5 15" id="KW-0479">Metal-binding</keyword>
<dbReference type="InterPro" id="IPR019974">
    <property type="entry name" value="XPG_CS"/>
</dbReference>
<evidence type="ECO:0000256" key="6">
    <source>
        <dbReference type="ARBA" id="ARBA00022763"/>
    </source>
</evidence>
<dbReference type="CDD" id="cd09901">
    <property type="entry name" value="H3TH_FEN1-like"/>
    <property type="match status" value="1"/>
</dbReference>
<comment type="subcellular location">
    <subcellularLocation>
        <location evidence="1 15">Nucleus</location>
    </subcellularLocation>
</comment>
<dbReference type="Gene3D" id="1.10.150.20">
    <property type="entry name" value="5' to 3' exonuclease, C-terminal subdomain"/>
    <property type="match status" value="1"/>
</dbReference>
<dbReference type="EMBL" id="JADFTS010000001">
    <property type="protein sequence ID" value="KAF9623449.1"/>
    <property type="molecule type" value="Genomic_DNA"/>
</dbReference>
<dbReference type="SUPFAM" id="SSF88723">
    <property type="entry name" value="PIN domain-like"/>
    <property type="match status" value="1"/>
</dbReference>
<evidence type="ECO:0000256" key="15">
    <source>
        <dbReference type="RuleBase" id="RU910737"/>
    </source>
</evidence>
<evidence type="ECO:0000256" key="14">
    <source>
        <dbReference type="PROSITE-ProRule" id="PRU00339"/>
    </source>
</evidence>
<keyword evidence="9 15" id="KW-0460">Magnesium</keyword>
<keyword evidence="7 15" id="KW-0228">DNA excision</keyword>
<comment type="function">
    <text evidence="15">5'-&gt;3' double-stranded DNA exonuclease which may also possess a cryptic 3'-&gt;5' double-stranded DNA exonuclease activity. Functions in DNA mismatch repair.</text>
</comment>
<evidence type="ECO:0000256" key="10">
    <source>
        <dbReference type="ARBA" id="ARBA00022881"/>
    </source>
</evidence>
<dbReference type="GO" id="GO:0005634">
    <property type="term" value="C:nucleus"/>
    <property type="evidence" value="ECO:0007669"/>
    <property type="project" value="UniProtKB-SubCell"/>
</dbReference>
<dbReference type="InterPro" id="IPR019734">
    <property type="entry name" value="TPR_rpt"/>
</dbReference>
<evidence type="ECO:0000256" key="3">
    <source>
        <dbReference type="ARBA" id="ARBA00020324"/>
    </source>
</evidence>
<dbReference type="SUPFAM" id="SSF47807">
    <property type="entry name" value="5' to 3' exonuclease, C-terminal subdomain"/>
    <property type="match status" value="1"/>
</dbReference>
<dbReference type="SMART" id="SM00279">
    <property type="entry name" value="HhH2"/>
    <property type="match status" value="1"/>
</dbReference>
<dbReference type="PANTHER" id="PTHR11081">
    <property type="entry name" value="FLAP ENDONUCLEASE FAMILY MEMBER"/>
    <property type="match status" value="1"/>
</dbReference>
<keyword evidence="4 15" id="KW-0540">Nuclease</keyword>
<dbReference type="InterPro" id="IPR006086">
    <property type="entry name" value="XPG-I_dom"/>
</dbReference>
<evidence type="ECO:0000256" key="5">
    <source>
        <dbReference type="ARBA" id="ARBA00022723"/>
    </source>
</evidence>
<sequence length="577" mass="65396">MGIQNLLRFMKPFIQPVHIKKYGGKRVGIDAYSWLHKGAYSCSLELCVDSKSEKKLQYLRYFMHRLNLLRHHKIIPVVVFDGGNIPCKADTEVDRRRKRESNLALAREQLKQGNVNAATELFQRAVSITPSMAHQLIQILRSENIEFVVAPYEADAQLAHLSNLEAEQGGIAAVITEDSDLMAYGCQSVIFKMDRYGNGEEIVLDKVFHPVASTQEKKPPKDFIPSFQNFNEELFTGMCVLAGCDFLPSITGIGIRRAYTLVSKYRNLDRSGVPQVLAVLKFEKRNQMPEDYAQSFKKAVAVFHHARIYDASSKTIKPMKPLQEELLKSLDGDLDFLGPEIPSSIAIAIAVGRLDPTTMEAFDHFPKVEMNLNLIIQKPNQYLRADTETQELSLEGSCFTVFSSSKAREDKIEVKLQNTIAEKKYLNEAFALQKLVVPQPLHKCHKTVDKKDFPDNNPFKKRKLNDVCLDEGQSVTEQISVVTNVKNSDEFLCLLRESQESVSSKPIINITEVSDDQLSDEIPCTTPEPHLTVNLKSTKKKNVRKVIEKKESKLKQRNTRKTTESTKGSILEFFTRL</sequence>
<dbReference type="GO" id="GO:0003677">
    <property type="term" value="F:DNA binding"/>
    <property type="evidence" value="ECO:0007669"/>
    <property type="project" value="UniProtKB-UniRule"/>
</dbReference>
<keyword evidence="14" id="KW-0802">TPR repeat</keyword>
<dbReference type="PANTHER" id="PTHR11081:SF8">
    <property type="entry name" value="EXONUCLEASE 1"/>
    <property type="match status" value="1"/>
</dbReference>
<protein>
    <recommendedName>
        <fullName evidence="3 15">Exonuclease 1</fullName>
        <ecNumber evidence="15">3.1.-.-</ecNumber>
    </recommendedName>
</protein>
<dbReference type="Proteomes" id="UP000631114">
    <property type="component" value="Unassembled WGS sequence"/>
</dbReference>
<dbReference type="FunFam" id="3.40.50.1010:FF:000002">
    <property type="entry name" value="Exonuclease 1, putative"/>
    <property type="match status" value="1"/>
</dbReference>
<gene>
    <name evidence="18" type="ORF">IFM89_003033</name>
</gene>
<dbReference type="Pfam" id="PF00752">
    <property type="entry name" value="XPG_N"/>
    <property type="match status" value="1"/>
</dbReference>
<keyword evidence="11 15" id="KW-0234">DNA repair</keyword>
<dbReference type="GO" id="GO:0046872">
    <property type="term" value="F:metal ion binding"/>
    <property type="evidence" value="ECO:0007669"/>
    <property type="project" value="UniProtKB-UniRule"/>
</dbReference>
<keyword evidence="10 15" id="KW-0267">Excision nuclease</keyword>
<name>A0A835ITP0_9MAGN</name>
<organism evidence="18 19">
    <name type="scientific">Coptis chinensis</name>
    <dbReference type="NCBI Taxonomy" id="261450"/>
    <lineage>
        <taxon>Eukaryota</taxon>
        <taxon>Viridiplantae</taxon>
        <taxon>Streptophyta</taxon>
        <taxon>Embryophyta</taxon>
        <taxon>Tracheophyta</taxon>
        <taxon>Spermatophyta</taxon>
        <taxon>Magnoliopsida</taxon>
        <taxon>Ranunculales</taxon>
        <taxon>Ranunculaceae</taxon>
        <taxon>Coptidoideae</taxon>
        <taxon>Coptis</taxon>
    </lineage>
</organism>
<keyword evidence="8 15" id="KW-0378">Hydrolase</keyword>
<evidence type="ECO:0000256" key="7">
    <source>
        <dbReference type="ARBA" id="ARBA00022769"/>
    </source>
</evidence>
<evidence type="ECO:0000313" key="18">
    <source>
        <dbReference type="EMBL" id="KAF9623449.1"/>
    </source>
</evidence>
<keyword evidence="12 15" id="KW-0539">Nucleus</keyword>
<evidence type="ECO:0000256" key="2">
    <source>
        <dbReference type="ARBA" id="ARBA00010563"/>
    </source>
</evidence>
<evidence type="ECO:0000256" key="8">
    <source>
        <dbReference type="ARBA" id="ARBA00022801"/>
    </source>
</evidence>